<dbReference type="EMBL" id="PYLQ01000009">
    <property type="protein sequence ID" value="PST40909.1"/>
    <property type="molecule type" value="Genomic_DNA"/>
</dbReference>
<reference evidence="2 3" key="1">
    <citation type="journal article" date="2019" name="Int. J. Syst. Evol. Microbiol.">
        <title>Faecalibacillus intestinalis gen. nov., sp. nov. and Faecalibacillus faecis sp. nov., isolated from human faeces.</title>
        <authorList>
            <person name="Seo B."/>
            <person name="Jeon K."/>
            <person name="Baek I."/>
            <person name="Lee Y.M."/>
            <person name="Baek K."/>
            <person name="Ko G."/>
        </authorList>
    </citation>
    <scope>NUCLEOTIDE SEQUENCE [LARGE SCALE GENOMIC DNA]</scope>
    <source>
        <strain evidence="2 3">SNUG30099</strain>
    </source>
</reference>
<keyword evidence="2" id="KW-0378">Hydrolase</keyword>
<proteinExistence type="predicted"/>
<reference evidence="1" key="2">
    <citation type="submission" date="2022-06" db="EMBL/GenBank/DDBJ databases">
        <title>Isolation of gut microbiota from human fecal samples.</title>
        <authorList>
            <person name="Pamer E.G."/>
            <person name="Barat B."/>
            <person name="Waligurski E."/>
            <person name="Medina S."/>
            <person name="Paddock L."/>
            <person name="Mostad J."/>
        </authorList>
    </citation>
    <scope>NUCLEOTIDE SEQUENCE</scope>
    <source>
        <strain evidence="1">DFI.6.24</strain>
    </source>
</reference>
<protein>
    <submittedName>
        <fullName evidence="2">Phosphohydrolase</fullName>
    </submittedName>
</protein>
<dbReference type="AlphaFoldDB" id="A0A2T3G043"/>
<organism evidence="2 3">
    <name type="scientific">Faecalibacillus intestinalis</name>
    <dbReference type="NCBI Taxonomy" id="1982626"/>
    <lineage>
        <taxon>Bacteria</taxon>
        <taxon>Bacillati</taxon>
        <taxon>Bacillota</taxon>
        <taxon>Erysipelotrichia</taxon>
        <taxon>Erysipelotrichales</taxon>
        <taxon>Coprobacillaceae</taxon>
        <taxon>Faecalibacillus</taxon>
    </lineage>
</organism>
<dbReference type="Gene3D" id="1.10.3210.10">
    <property type="entry name" value="Hypothetical protein af1432"/>
    <property type="match status" value="1"/>
</dbReference>
<dbReference type="GO" id="GO:0016787">
    <property type="term" value="F:hydrolase activity"/>
    <property type="evidence" value="ECO:0007669"/>
    <property type="project" value="UniProtKB-KW"/>
</dbReference>
<comment type="caution">
    <text evidence="2">The sequence shown here is derived from an EMBL/GenBank/DDBJ whole genome shotgun (WGS) entry which is preliminary data.</text>
</comment>
<accession>A0A2T3G043</accession>
<dbReference type="RefSeq" id="WP_107029906.1">
    <property type="nucleotide sequence ID" value="NZ_JADPGG010000037.1"/>
</dbReference>
<evidence type="ECO:0000313" key="2">
    <source>
        <dbReference type="EMBL" id="PST40909.1"/>
    </source>
</evidence>
<dbReference type="SUPFAM" id="SSF109604">
    <property type="entry name" value="HD-domain/PDEase-like"/>
    <property type="match status" value="1"/>
</dbReference>
<name>A0A2T3G043_9FIRM</name>
<sequence>MSFITTYTKKYFDPLNVDESLLDIKDIAHALSLICRGNGHVQHFYSVAQHSLACAKEAKTRGYSKEVILGCLLHDGSEVYLSDVTRPIKKELTYYLEVEDVLQNTIWKHFIQRDLTKDETKLVFEIDDEMLSLELKELLNDEINWDYLKLQRKVDLSFVAFETIENEFIEFYKETMEI</sequence>
<dbReference type="Proteomes" id="UP000240974">
    <property type="component" value="Unassembled WGS sequence"/>
</dbReference>
<dbReference type="EMBL" id="JANGBO010000007">
    <property type="protein sequence ID" value="MCQ5061914.1"/>
    <property type="molecule type" value="Genomic_DNA"/>
</dbReference>
<evidence type="ECO:0000313" key="1">
    <source>
        <dbReference type="EMBL" id="MCQ5061914.1"/>
    </source>
</evidence>
<keyword evidence="3" id="KW-1185">Reference proteome</keyword>
<gene>
    <name evidence="2" type="ORF">C7U54_07785</name>
    <name evidence="1" type="ORF">NE542_08795</name>
</gene>
<dbReference type="Proteomes" id="UP001204814">
    <property type="component" value="Unassembled WGS sequence"/>
</dbReference>
<evidence type="ECO:0000313" key="3">
    <source>
        <dbReference type="Proteomes" id="UP000240974"/>
    </source>
</evidence>